<dbReference type="OrthoDB" id="8922241at2759"/>
<sequence>MMSKADQSVAGPSHGGNSSQVMADTVTTTSKTNSHQKRTEPEEQFEVYLSSDEEDQEEEIEEKKMKIVYTLMEIRHWVQIKRKSFAPSTHAVPTSEEARIANRKFHNVVSALDDLVEVLDENRRRGCRLYEMRRAQSNKLGKVATATEPEIVDDCVQDEEMSTIPAPPATPRPSTPTLPVAPPRPVSNQFAAQRKSRPTGERKSNDSTKLKSTSGRSRNMVVFSYIVFHS</sequence>
<evidence type="ECO:0000256" key="1">
    <source>
        <dbReference type="SAM" id="MobiDB-lite"/>
    </source>
</evidence>
<feature type="region of interest" description="Disordered" evidence="1">
    <location>
        <begin position="1"/>
        <end position="57"/>
    </location>
</feature>
<keyword evidence="3" id="KW-1185">Reference proteome</keyword>
<feature type="region of interest" description="Disordered" evidence="1">
    <location>
        <begin position="161"/>
        <end position="215"/>
    </location>
</feature>
<reference evidence="2 3" key="1">
    <citation type="submission" date="2015-12" db="EMBL/GenBank/DDBJ databases">
        <title>The genome of Folsomia candida.</title>
        <authorList>
            <person name="Faddeeva A."/>
            <person name="Derks M.F."/>
            <person name="Anvar Y."/>
            <person name="Smit S."/>
            <person name="Van Straalen N."/>
            <person name="Roelofs D."/>
        </authorList>
    </citation>
    <scope>NUCLEOTIDE SEQUENCE [LARGE SCALE GENOMIC DNA]</scope>
    <source>
        <strain evidence="2 3">VU population</strain>
        <tissue evidence="2">Whole body</tissue>
    </source>
</reference>
<feature type="compositionally biased region" description="Polar residues" evidence="1">
    <location>
        <begin position="15"/>
        <end position="33"/>
    </location>
</feature>
<feature type="compositionally biased region" description="Basic and acidic residues" evidence="1">
    <location>
        <begin position="198"/>
        <end position="209"/>
    </location>
</feature>
<evidence type="ECO:0000313" key="3">
    <source>
        <dbReference type="Proteomes" id="UP000198287"/>
    </source>
</evidence>
<gene>
    <name evidence="2" type="ORF">Fcan01_24654</name>
</gene>
<dbReference type="EMBL" id="LNIX01000033">
    <property type="protein sequence ID" value="OXA40584.1"/>
    <property type="molecule type" value="Genomic_DNA"/>
</dbReference>
<dbReference type="Proteomes" id="UP000198287">
    <property type="component" value="Unassembled WGS sequence"/>
</dbReference>
<protein>
    <submittedName>
        <fullName evidence="2">Uncharacterized protein</fullName>
    </submittedName>
</protein>
<dbReference type="AlphaFoldDB" id="A0A226D6V4"/>
<evidence type="ECO:0000313" key="2">
    <source>
        <dbReference type="EMBL" id="OXA40584.1"/>
    </source>
</evidence>
<feature type="non-terminal residue" evidence="2">
    <location>
        <position position="230"/>
    </location>
</feature>
<accession>A0A226D6V4</accession>
<organism evidence="2 3">
    <name type="scientific">Folsomia candida</name>
    <name type="common">Springtail</name>
    <dbReference type="NCBI Taxonomy" id="158441"/>
    <lineage>
        <taxon>Eukaryota</taxon>
        <taxon>Metazoa</taxon>
        <taxon>Ecdysozoa</taxon>
        <taxon>Arthropoda</taxon>
        <taxon>Hexapoda</taxon>
        <taxon>Collembola</taxon>
        <taxon>Entomobryomorpha</taxon>
        <taxon>Isotomoidea</taxon>
        <taxon>Isotomidae</taxon>
        <taxon>Proisotominae</taxon>
        <taxon>Folsomia</taxon>
    </lineage>
</organism>
<comment type="caution">
    <text evidence="2">The sequence shown here is derived from an EMBL/GenBank/DDBJ whole genome shotgun (WGS) entry which is preliminary data.</text>
</comment>
<feature type="compositionally biased region" description="Pro residues" evidence="1">
    <location>
        <begin position="165"/>
        <end position="185"/>
    </location>
</feature>
<proteinExistence type="predicted"/>
<name>A0A226D6V4_FOLCA</name>